<feature type="compositionally biased region" description="Low complexity" evidence="1">
    <location>
        <begin position="1202"/>
        <end position="1217"/>
    </location>
</feature>
<organism evidence="2 3">
    <name type="scientific">Cytospora chrysosperma</name>
    <name type="common">Cytospora canker fungus</name>
    <name type="synonym">Sphaeria chrysosperma</name>
    <dbReference type="NCBI Taxonomy" id="252740"/>
    <lineage>
        <taxon>Eukaryota</taxon>
        <taxon>Fungi</taxon>
        <taxon>Dikarya</taxon>
        <taxon>Ascomycota</taxon>
        <taxon>Pezizomycotina</taxon>
        <taxon>Sordariomycetes</taxon>
        <taxon>Sordariomycetidae</taxon>
        <taxon>Diaporthales</taxon>
        <taxon>Cytosporaceae</taxon>
        <taxon>Cytospora</taxon>
    </lineage>
</organism>
<feature type="compositionally biased region" description="Polar residues" evidence="1">
    <location>
        <begin position="949"/>
        <end position="959"/>
    </location>
</feature>
<feature type="compositionally biased region" description="Pro residues" evidence="1">
    <location>
        <begin position="1468"/>
        <end position="1479"/>
    </location>
</feature>
<feature type="compositionally biased region" description="Low complexity" evidence="1">
    <location>
        <begin position="1747"/>
        <end position="1762"/>
    </location>
</feature>
<feature type="compositionally biased region" description="Basic residues" evidence="1">
    <location>
        <begin position="1168"/>
        <end position="1179"/>
    </location>
</feature>
<sequence>MASTVSSQPQGFIAPKRSATHSADLPLQTHWSYVKARNGMVMTEPVVGFYFNPPVDAKCRWSTDNGLRQPQHLTFGSQLPQRVLVLWDDDKLDGEAAYYRQKYWEDMKTLKAPQRFEDLYEYFDGFTIWMHGATNLWNLMNLLAADAHTNWQEHERRVATECNDWVLDWLENFPSAQFNRDSLIRWNQKTDILTAVLTHYDWMNDLKDLDMVGQNIMRECLLFHYERLTGKKPQVACFNHRANDPPSVPSPAPGPVIASTDVPPTNLPKGQPGLKIETPPPQVLDTIPEHASPTKASTKANGLTIDTIATAKIPKHTVSAPATAVPQITCTPQVPSKAEGALIQNDGGDSTNDEFFNPQALATQIEIKARQLSAQSAPGEDLESMLSAGRHHSQPRAASVTLQPAVLHKKDAVPRDTVPKEHNVPTSATKTGHNTNKLPSRPLRKSPPRGPISRRNAVANVPTYHVSQHPMAQQGPPMGPPPPHQQMMLPYGTHNGMQQQPPAGFIPPTPPHGMPPHPNAFTSQGPPLPGTGMPPMGPPGVPFQNQFTMPQPRMDMPQFNNTQGHPMNAPPQYTTQQNVAVPIYQPNGYIAQSQNKPGPSNGNRQNSRRGSTNSIASRKLRDDPLHGPVYAMNPRKNSNASSGRSQRKLSSANPEQRMPQGSRTQCVNTQQYQQPGSVFEKLYDECPCPRCAEASRSVFVKHDTSSLGENGVRDVLMRYFAAWSPTCIKTLPHNRAALVTFHTDHDAVSAIQSFWSGGEKRTIPGLSKNTSIWYPLYSRHYSPMTQKPTGAPRGLVEAHNTSRRLSGSSMQRRGSNPYLGQRPVFNNPSFGSGAPGLQQLQLQLLREQPQQQMAGQTSINNPQPGPMYAVPYQPQPPQTSQRALWVPPANESRRKSSTTVSPMGEKVVSPKTCPEGSAPEDLRKEDWRSKPPSEEAIEDSSDEVAVADTASNVSSQGARSITIRLPDENGSVRSRSVSPETEDKPTREEVSEASPKIEARPQEEPKMDDTPTTVEAEPAKEVNEKSSHGSDKATPELAVPAQESQPVIAPEPAGATKKEGQKTASNYSKVMSELTGPTETIDINTVIRHKPQKPRAPLPVEWDNEVDGGSRSELQTRFTDLQDEFQADMQQEKSATAPPIQEMEGAATAPEAPREPAPSGEPRDNQPKKKKGAKSKKKQAQATALDAPASVSSSNTPTDGQSRVPSRASTSRPASRASIKRSQSATSTTAEPSSRPSSAMHVRQEDQASAAGDGAAQPKKKKSNSKAQRKRKQALTVEPSAVPEGLAKTGGSQEQDQDQVKGRASSGQESPKKKPKTVHPVPEPEPVEEPTASEPATKKTTADDSQQKKIDGQEASSKDAGYRANAGGSLRMKKNRSPTKPQQKSDQEEAKKTPTKQESKPLQTIFEPPSEEGRQYVSPDANLFPNQKFAIDQARAGAPPKMNLVPKKQSTTLKLAANGARIGSLPPGFNPYPQLPPNSKPSAWSAVVKRGIGISSDDPFSTGRQDEDQSKNWMNDKAVRSPQKPCGGGVAADTSPTPSPERKPGRRQGGGKGRSQLNAAAKAFTPLSSPTKTVASLRTVATAETGATLAFSAPVVQPVAAPGLEDSQPIPHHHAKKPSLPGRKDSGADARLITPAGQTLDSAKVEQPGPPTKEKKKRAGGSSQAQQKPAPGQVTTAAAGGLDSPALSNQKDFPTLAAAAAAPKKRRAASFAQAASGSAAPATTNSSSAPASASASTSEKKEEVSIKPASPVAPAVSPKASSLGQRGAVSGPGDVPGAPANKKMEHEMSDKDDWTTVGPSKKTAGGKNTAAGRAASGRGGKAPQQHSSRGVSGRVPVVGEERKGG</sequence>
<feature type="region of interest" description="Disordered" evidence="1">
    <location>
        <begin position="848"/>
        <end position="1420"/>
    </location>
</feature>
<feature type="compositionally biased region" description="Polar residues" evidence="1">
    <location>
        <begin position="590"/>
        <end position="616"/>
    </location>
</feature>
<feature type="region of interest" description="Disordered" evidence="1">
    <location>
        <begin position="1467"/>
        <end position="1486"/>
    </location>
</feature>
<name>A0A423VWC1_CYTCH</name>
<keyword evidence="3" id="KW-1185">Reference proteome</keyword>
<feature type="compositionally biased region" description="Polar residues" evidence="1">
    <location>
        <begin position="1062"/>
        <end position="1083"/>
    </location>
</feature>
<evidence type="ECO:0000313" key="3">
    <source>
        <dbReference type="Proteomes" id="UP000284375"/>
    </source>
</evidence>
<feature type="region of interest" description="Disordered" evidence="1">
    <location>
        <begin position="784"/>
        <end position="835"/>
    </location>
</feature>
<feature type="compositionally biased region" description="Polar residues" evidence="1">
    <location>
        <begin position="1190"/>
        <end position="1201"/>
    </location>
</feature>
<feature type="region of interest" description="Disordered" evidence="1">
    <location>
        <begin position="552"/>
        <end position="573"/>
    </location>
</feature>
<dbReference type="Proteomes" id="UP000284375">
    <property type="component" value="Unassembled WGS sequence"/>
</dbReference>
<feature type="compositionally biased region" description="Polar residues" evidence="1">
    <location>
        <begin position="424"/>
        <end position="436"/>
    </location>
</feature>
<feature type="region of interest" description="Disordered" evidence="1">
    <location>
        <begin position="414"/>
        <end position="455"/>
    </location>
</feature>
<feature type="region of interest" description="Disordered" evidence="1">
    <location>
        <begin position="589"/>
        <end position="668"/>
    </location>
</feature>
<feature type="compositionally biased region" description="Basic and acidic residues" evidence="1">
    <location>
        <begin position="981"/>
        <end position="1009"/>
    </location>
</feature>
<feature type="compositionally biased region" description="Polar residues" evidence="1">
    <location>
        <begin position="635"/>
        <end position="668"/>
    </location>
</feature>
<feature type="region of interest" description="Disordered" evidence="1">
    <location>
        <begin position="373"/>
        <end position="399"/>
    </location>
</feature>
<feature type="compositionally biased region" description="Basic and acidic residues" evidence="1">
    <location>
        <begin position="920"/>
        <end position="933"/>
    </location>
</feature>
<comment type="caution">
    <text evidence="2">The sequence shown here is derived from an EMBL/GenBank/DDBJ whole genome shotgun (WGS) entry which is preliminary data.</text>
</comment>
<dbReference type="EMBL" id="LJZO01000024">
    <property type="protein sequence ID" value="ROV95371.1"/>
    <property type="molecule type" value="Genomic_DNA"/>
</dbReference>
<accession>A0A423VWC1</accession>
<protein>
    <recommendedName>
        <fullName evidence="4">RRM domain-containing protein</fullName>
    </recommendedName>
</protein>
<feature type="compositionally biased region" description="Polar residues" evidence="1">
    <location>
        <begin position="1220"/>
        <end position="1237"/>
    </location>
</feature>
<feature type="compositionally biased region" description="Polar residues" evidence="1">
    <location>
        <begin position="558"/>
        <end position="573"/>
    </location>
</feature>
<feature type="compositionally biased region" description="Basic and acidic residues" evidence="1">
    <location>
        <begin position="1782"/>
        <end position="1794"/>
    </location>
</feature>
<feature type="compositionally biased region" description="Low complexity" evidence="1">
    <location>
        <begin position="1247"/>
        <end position="1257"/>
    </location>
</feature>
<feature type="compositionally biased region" description="Basic and acidic residues" evidence="1">
    <location>
        <begin position="414"/>
        <end position="423"/>
    </location>
</feature>
<feature type="compositionally biased region" description="Low complexity" evidence="1">
    <location>
        <begin position="1827"/>
        <end position="1838"/>
    </location>
</feature>
<gene>
    <name evidence="2" type="ORF">VSDG_06080</name>
</gene>
<feature type="region of interest" description="Disordered" evidence="1">
    <location>
        <begin position="1600"/>
        <end position="1845"/>
    </location>
</feature>
<evidence type="ECO:0000313" key="2">
    <source>
        <dbReference type="EMBL" id="ROV95371.1"/>
    </source>
</evidence>
<evidence type="ECO:0008006" key="4">
    <source>
        <dbReference type="Google" id="ProtNLM"/>
    </source>
</evidence>
<reference evidence="2 3" key="1">
    <citation type="submission" date="2015-09" db="EMBL/GenBank/DDBJ databases">
        <title>Host preference determinants of Valsa canker pathogens revealed by comparative genomics.</title>
        <authorList>
            <person name="Yin Z."/>
            <person name="Huang L."/>
        </authorList>
    </citation>
    <scope>NUCLEOTIDE SEQUENCE [LARGE SCALE GENOMIC DNA]</scope>
    <source>
        <strain evidence="2 3">YSFL</strain>
    </source>
</reference>
<feature type="compositionally biased region" description="Basic and acidic residues" evidence="1">
    <location>
        <begin position="1383"/>
        <end position="1399"/>
    </location>
</feature>
<feature type="region of interest" description="Disordered" evidence="1">
    <location>
        <begin position="1493"/>
        <end position="1573"/>
    </location>
</feature>
<feature type="compositionally biased region" description="Polar residues" evidence="1">
    <location>
        <begin position="803"/>
        <end position="814"/>
    </location>
</feature>
<feature type="compositionally biased region" description="Basic residues" evidence="1">
    <location>
        <begin position="1258"/>
        <end position="1273"/>
    </location>
</feature>
<feature type="compositionally biased region" description="Polar residues" evidence="1">
    <location>
        <begin position="853"/>
        <end position="862"/>
    </location>
</feature>
<feature type="compositionally biased region" description="Basic and acidic residues" evidence="1">
    <location>
        <begin position="1336"/>
        <end position="1361"/>
    </location>
</feature>
<proteinExistence type="predicted"/>
<feature type="compositionally biased region" description="Low complexity" evidence="1">
    <location>
        <begin position="1709"/>
        <end position="1737"/>
    </location>
</feature>
<dbReference type="OrthoDB" id="3941926at2759"/>
<dbReference type="STRING" id="252740.A0A423VWC1"/>
<evidence type="ECO:0000256" key="1">
    <source>
        <dbReference type="SAM" id="MobiDB-lite"/>
    </source>
</evidence>
<feature type="compositionally biased region" description="Basic and acidic residues" evidence="1">
    <location>
        <begin position="1017"/>
        <end position="1034"/>
    </location>
</feature>